<keyword evidence="9" id="KW-1185">Reference proteome</keyword>
<sequence>MLADYVIVGSGPAGCAFAASVVSRDPTASIIIVERGDALDASETRCAAFPSRVGVARSFRDAIARPFQTRVPSGTIAAVGGSSALNAGAFVDDPEYWASDWNDGGPADERWNPSAMRAAIKRVAALLGVRDEPAVLASPFVDACEGFRAQRVVREAIPGVAGPLRAVFDGDVRAYAARLVPETARLLTGAEARRIVFRGDRTAVDIETKDGTLLVEARKRVVVAAGAEASSRLLLRSGLETPGLGERYCDHPTIVLPFVVFRPPTYGEPAFSAVAFDEDGAQFSYCGHQMLVGMVCLLGRSRLPFRFAFSAIAWLLSCLWRDGEEPFRVGALLATVSRPTTAGVLRLNGDALVSDAPPLDDHDRETLHRARRQAQAILRRLHPSRLNTLLGAVVGRILGTLWHPAGGVPRGIALEPSNLRLRGTSNVHVIGVAAMPRLPRGFPMASCYAMGWRLGEILQEEEEEELKGSPPGSTDFPPG</sequence>
<evidence type="ECO:0000256" key="3">
    <source>
        <dbReference type="ARBA" id="ARBA00022630"/>
    </source>
</evidence>
<dbReference type="InterPro" id="IPR000172">
    <property type="entry name" value="GMC_OxRdtase_N"/>
</dbReference>
<protein>
    <submittedName>
        <fullName evidence="8">Uncharacterized protein</fullName>
    </submittedName>
</protein>
<dbReference type="PANTHER" id="PTHR42784:SF1">
    <property type="entry name" value="PYRANOSE 2-OXIDASE"/>
    <property type="match status" value="1"/>
</dbReference>
<dbReference type="GO" id="GO:0016614">
    <property type="term" value="F:oxidoreductase activity, acting on CH-OH group of donors"/>
    <property type="evidence" value="ECO:0007669"/>
    <property type="project" value="InterPro"/>
</dbReference>
<evidence type="ECO:0000259" key="6">
    <source>
        <dbReference type="Pfam" id="PF00732"/>
    </source>
</evidence>
<evidence type="ECO:0000256" key="1">
    <source>
        <dbReference type="ARBA" id="ARBA00001974"/>
    </source>
</evidence>
<dbReference type="Pfam" id="PF05199">
    <property type="entry name" value="GMC_oxred_C"/>
    <property type="match status" value="1"/>
</dbReference>
<comment type="cofactor">
    <cofactor evidence="1">
        <name>FAD</name>
        <dbReference type="ChEBI" id="CHEBI:57692"/>
    </cofactor>
</comment>
<comment type="similarity">
    <text evidence="2">Belongs to the GMC oxidoreductase family.</text>
</comment>
<dbReference type="EMBL" id="JAQMWT010000135">
    <property type="protein sequence ID" value="KAJ8609692.1"/>
    <property type="molecule type" value="Genomic_DNA"/>
</dbReference>
<comment type="caution">
    <text evidence="8">The sequence shown here is derived from an EMBL/GenBank/DDBJ whole genome shotgun (WGS) entry which is preliminary data.</text>
</comment>
<dbReference type="SUPFAM" id="SSF51905">
    <property type="entry name" value="FAD/NAD(P)-binding domain"/>
    <property type="match status" value="1"/>
</dbReference>
<feature type="domain" description="Glucose-methanol-choline oxidoreductase C-terminal" evidence="7">
    <location>
        <begin position="359"/>
        <end position="451"/>
    </location>
</feature>
<dbReference type="InterPro" id="IPR036188">
    <property type="entry name" value="FAD/NAD-bd_sf"/>
</dbReference>
<keyword evidence="5" id="KW-0560">Oxidoreductase</keyword>
<dbReference type="InterPro" id="IPR051473">
    <property type="entry name" value="P2Ox-like"/>
</dbReference>
<dbReference type="InterPro" id="IPR007867">
    <property type="entry name" value="GMC_OxRtase_C"/>
</dbReference>
<gene>
    <name evidence="8" type="ORF">CTAYLR_009378</name>
</gene>
<dbReference type="Gene3D" id="3.50.50.60">
    <property type="entry name" value="FAD/NAD(P)-binding domain"/>
    <property type="match status" value="2"/>
</dbReference>
<reference evidence="8" key="1">
    <citation type="submission" date="2023-01" db="EMBL/GenBank/DDBJ databases">
        <title>Metagenome sequencing of chrysophaentin producing Chrysophaeum taylorii.</title>
        <authorList>
            <person name="Davison J."/>
            <person name="Bewley C."/>
        </authorList>
    </citation>
    <scope>NUCLEOTIDE SEQUENCE</scope>
    <source>
        <strain evidence="8">NIES-1699</strain>
    </source>
</reference>
<feature type="domain" description="Glucose-methanol-choline oxidoreductase N-terminal" evidence="6">
    <location>
        <begin position="4"/>
        <end position="252"/>
    </location>
</feature>
<dbReference type="Pfam" id="PF00732">
    <property type="entry name" value="GMC_oxred_N"/>
    <property type="match status" value="1"/>
</dbReference>
<name>A0AAD7UJV5_9STRA</name>
<evidence type="ECO:0000313" key="9">
    <source>
        <dbReference type="Proteomes" id="UP001230188"/>
    </source>
</evidence>
<evidence type="ECO:0000256" key="5">
    <source>
        <dbReference type="ARBA" id="ARBA00023002"/>
    </source>
</evidence>
<dbReference type="GO" id="GO:0050660">
    <property type="term" value="F:flavin adenine dinucleotide binding"/>
    <property type="evidence" value="ECO:0007669"/>
    <property type="project" value="InterPro"/>
</dbReference>
<evidence type="ECO:0000256" key="4">
    <source>
        <dbReference type="ARBA" id="ARBA00022827"/>
    </source>
</evidence>
<dbReference type="PANTHER" id="PTHR42784">
    <property type="entry name" value="PYRANOSE 2-OXIDASE"/>
    <property type="match status" value="1"/>
</dbReference>
<dbReference type="AlphaFoldDB" id="A0AAD7UJV5"/>
<keyword evidence="3" id="KW-0285">Flavoprotein</keyword>
<evidence type="ECO:0000313" key="8">
    <source>
        <dbReference type="EMBL" id="KAJ8609692.1"/>
    </source>
</evidence>
<dbReference type="Proteomes" id="UP001230188">
    <property type="component" value="Unassembled WGS sequence"/>
</dbReference>
<accession>A0AAD7UJV5</accession>
<proteinExistence type="inferred from homology"/>
<keyword evidence="4" id="KW-0274">FAD</keyword>
<organism evidence="8 9">
    <name type="scientific">Chrysophaeum taylorii</name>
    <dbReference type="NCBI Taxonomy" id="2483200"/>
    <lineage>
        <taxon>Eukaryota</taxon>
        <taxon>Sar</taxon>
        <taxon>Stramenopiles</taxon>
        <taxon>Ochrophyta</taxon>
        <taxon>Pelagophyceae</taxon>
        <taxon>Pelagomonadales</taxon>
        <taxon>Pelagomonadaceae</taxon>
        <taxon>Chrysophaeum</taxon>
    </lineage>
</organism>
<evidence type="ECO:0000259" key="7">
    <source>
        <dbReference type="Pfam" id="PF05199"/>
    </source>
</evidence>
<evidence type="ECO:0000256" key="2">
    <source>
        <dbReference type="ARBA" id="ARBA00010790"/>
    </source>
</evidence>